<feature type="chain" id="PRO_5040377987" evidence="1">
    <location>
        <begin position="21"/>
        <end position="66"/>
    </location>
</feature>
<keyword evidence="1" id="KW-0732">Signal</keyword>
<evidence type="ECO:0000313" key="2">
    <source>
        <dbReference type="EMBL" id="CAI5456597.1"/>
    </source>
</evidence>
<dbReference type="AlphaFoldDB" id="A0A9P1NCJ5"/>
<organism evidence="2 3">
    <name type="scientific">Caenorhabditis angaria</name>
    <dbReference type="NCBI Taxonomy" id="860376"/>
    <lineage>
        <taxon>Eukaryota</taxon>
        <taxon>Metazoa</taxon>
        <taxon>Ecdysozoa</taxon>
        <taxon>Nematoda</taxon>
        <taxon>Chromadorea</taxon>
        <taxon>Rhabditida</taxon>
        <taxon>Rhabditina</taxon>
        <taxon>Rhabditomorpha</taxon>
        <taxon>Rhabditoidea</taxon>
        <taxon>Rhabditidae</taxon>
        <taxon>Peloderinae</taxon>
        <taxon>Caenorhabditis</taxon>
    </lineage>
</organism>
<dbReference type="EMBL" id="CANHGI010000006">
    <property type="protein sequence ID" value="CAI5456597.1"/>
    <property type="molecule type" value="Genomic_DNA"/>
</dbReference>
<protein>
    <submittedName>
        <fullName evidence="2">Uncharacterized protein</fullName>
    </submittedName>
</protein>
<keyword evidence="3" id="KW-1185">Reference proteome</keyword>
<accession>A0A9P1NCJ5</accession>
<comment type="caution">
    <text evidence="2">The sequence shown here is derived from an EMBL/GenBank/DDBJ whole genome shotgun (WGS) entry which is preliminary data.</text>
</comment>
<evidence type="ECO:0000256" key="1">
    <source>
        <dbReference type="SAM" id="SignalP"/>
    </source>
</evidence>
<proteinExistence type="predicted"/>
<dbReference type="Proteomes" id="UP001152747">
    <property type="component" value="Unassembled WGS sequence"/>
</dbReference>
<evidence type="ECO:0000313" key="3">
    <source>
        <dbReference type="Proteomes" id="UP001152747"/>
    </source>
</evidence>
<name>A0A9P1NCJ5_9PELO</name>
<sequence length="66" mass="7554">MKLLIICIAMALFLCDFADAKLIGKSDSESENSNEYWCGTARLRKLEEERRALNDALQKFHEKSMG</sequence>
<reference evidence="2" key="1">
    <citation type="submission" date="2022-11" db="EMBL/GenBank/DDBJ databases">
        <authorList>
            <person name="Kikuchi T."/>
        </authorList>
    </citation>
    <scope>NUCLEOTIDE SEQUENCE</scope>
    <source>
        <strain evidence="2">PS1010</strain>
    </source>
</reference>
<feature type="signal peptide" evidence="1">
    <location>
        <begin position="1"/>
        <end position="20"/>
    </location>
</feature>
<gene>
    <name evidence="2" type="ORF">CAMP_LOCUS19234</name>
</gene>